<reference evidence="1" key="1">
    <citation type="submission" date="2022-03" db="EMBL/GenBank/DDBJ databases">
        <authorList>
            <person name="Martin C."/>
        </authorList>
    </citation>
    <scope>NUCLEOTIDE SEQUENCE</scope>
</reference>
<dbReference type="PANTHER" id="PTHR46830:SF2">
    <property type="entry name" value="ALPHA-1,4-N-ACETYLGLUCOSAMINYLTRANSFERASE"/>
    <property type="match status" value="1"/>
</dbReference>
<accession>A0A8J1TI37</accession>
<dbReference type="Proteomes" id="UP000749559">
    <property type="component" value="Unassembled WGS sequence"/>
</dbReference>
<name>A0A8J1TI37_OWEFU</name>
<evidence type="ECO:0000313" key="2">
    <source>
        <dbReference type="Proteomes" id="UP000749559"/>
    </source>
</evidence>
<protein>
    <submittedName>
        <fullName evidence="1">Uncharacterized protein</fullName>
    </submittedName>
</protein>
<sequence>MTLNVDLDKQGAMRFYSLNNNTMKKCKHLKSSFRLKNVWYAFLFLTTGCFIGILLTRYGYVLEKIDVKVTIVGGNSTNDLFHSPEVGTDNNNTKFRVPNIVHFIWFGKNREMTFIQMVSIMSAHKIQQPDVIMFHCDFLPSGKYWDELKRNIPIKIIHRDQPKEIFGQSILHVYHRGDIAKLQILQEFGGIYMDYDVIMVNKMNQLRRFDMVIGQEKRKKFNAGIILSHKDAIFLKLWYESYRNNYRAFDWDYNCGRLPYGIYLERPDLLHVEPYKFTTPDWTERHLLFNEVINWRELYAIHLMLHLDWTKYTPETVKTLNNTFGEVVRYVYYGDSKVIQN</sequence>
<dbReference type="Pfam" id="PF04488">
    <property type="entry name" value="Gly_transf_sug"/>
    <property type="match status" value="1"/>
</dbReference>
<organism evidence="1 2">
    <name type="scientific">Owenia fusiformis</name>
    <name type="common">Polychaete worm</name>
    <dbReference type="NCBI Taxonomy" id="6347"/>
    <lineage>
        <taxon>Eukaryota</taxon>
        <taxon>Metazoa</taxon>
        <taxon>Spiralia</taxon>
        <taxon>Lophotrochozoa</taxon>
        <taxon>Annelida</taxon>
        <taxon>Polychaeta</taxon>
        <taxon>Sedentaria</taxon>
        <taxon>Canalipalpata</taxon>
        <taxon>Sabellida</taxon>
        <taxon>Oweniida</taxon>
        <taxon>Oweniidae</taxon>
        <taxon>Owenia</taxon>
    </lineage>
</organism>
<comment type="caution">
    <text evidence="1">The sequence shown here is derived from an EMBL/GenBank/DDBJ whole genome shotgun (WGS) entry which is preliminary data.</text>
</comment>
<dbReference type="InterPro" id="IPR007577">
    <property type="entry name" value="GlycoTrfase_DXD_sugar-bd_CS"/>
</dbReference>
<dbReference type="Gene3D" id="3.90.550.20">
    <property type="match status" value="1"/>
</dbReference>
<keyword evidence="2" id="KW-1185">Reference proteome</keyword>
<dbReference type="PANTHER" id="PTHR46830">
    <property type="entry name" value="TRANSFERASE, PUTATIVE-RELATED"/>
    <property type="match status" value="1"/>
</dbReference>
<evidence type="ECO:0000313" key="1">
    <source>
        <dbReference type="EMBL" id="CAH1777909.1"/>
    </source>
</evidence>
<proteinExistence type="predicted"/>
<dbReference type="EMBL" id="CAIIXF020000002">
    <property type="protein sequence ID" value="CAH1777909.1"/>
    <property type="molecule type" value="Genomic_DNA"/>
</dbReference>
<gene>
    <name evidence="1" type="ORF">OFUS_LOCUS4896</name>
</gene>
<dbReference type="OrthoDB" id="6150660at2759"/>
<dbReference type="InterPro" id="IPR029044">
    <property type="entry name" value="Nucleotide-diphossugar_trans"/>
</dbReference>
<dbReference type="SUPFAM" id="SSF53448">
    <property type="entry name" value="Nucleotide-diphospho-sugar transferases"/>
    <property type="match status" value="1"/>
</dbReference>
<dbReference type="AlphaFoldDB" id="A0A8J1TI37"/>